<feature type="region of interest" description="Disordered" evidence="5">
    <location>
        <begin position="337"/>
        <end position="359"/>
    </location>
</feature>
<feature type="region of interest" description="Disordered" evidence="5">
    <location>
        <begin position="488"/>
        <end position="519"/>
    </location>
</feature>
<proteinExistence type="predicted"/>
<dbReference type="InterPro" id="IPR019786">
    <property type="entry name" value="Zinc_finger_PHD-type_CS"/>
</dbReference>
<feature type="compositionally biased region" description="Basic residues" evidence="5">
    <location>
        <begin position="488"/>
        <end position="500"/>
    </location>
</feature>
<sequence length="928" mass="103629">MPSRASDMAQQGFTVLSAKAANGEVVHINDHVYVSMPWSDRDGTPYIIARILEFVSAGNAHKRGTNSRHVAKNELHVRLSIYYRPGDISGRPVSDFRQLLAAIHTLVEPVSVIRGKCYVRHKEKIDDLVRWRNTPDHFYFSKFFDPYIKREYEVLRTASVNNIPPEVKKVLLERYEYLLTEKEMVADLMDDYHSCKICDKWAAAQHTVRCELCRCYFHMACLTPPLSAKPAKGYSWACLGCTIQRRMDVESEKYRFVTNGGSAPPRVKPGKKERAAISDTPDVQFRGWSWRYFGLHTRAEDTLSEEDLTFPRAVTRVGPRYTANVLTWEEQQAAEAAKQGSLRALGPSLETPERGFDPDENAHTTTLTVLSEPDPGLGPFMDDVARLNLPVPPYDINRLNKGVVAYHDKGAEEGLKYMKMLKLEDFGNPLIWTAAEDAILEAELSRYSGLEAHAISKAVHKRPAEVVRYTFKWRNKRLKTENDLIRQHRKVHGSHGRNHSKTLGPPSLGKIRSRADSEVSEDEGSLYNAAFTSANRMACAACGTRTSNVWWKCPRTVQGNAMCEPCGSNYRKYGVISFVKSEDAKRPEKKDVRRRKDTGSATSTPAPAAPKAPPCALCKKSDKSLLRCKTCTFRCHASCYGVRGEGRVADGWECELCANAREEEVNLEPRCVLCPADMSVVAALTRKKKIVYDFDVLSAMKPTEGCRWTHALCSAWHAEVQYADTGAFKAVEGISTIPQEKWEGTCTLCNQPDGAKLPCTDCGARYHVSCAWAAGHRVGLEMTLAKSKGATIARFKEDAGIMAPGIWCRSHSLEGRSIYDPFDMDDGETALSIYAATYKGVKGGFALLRKAQRMDQVMDQVKDEEGKEGKESKENLRVCGSCGIDASPRWHDGLCHLCWFAAGRPLKRKADEMDTKPTVGVNGLVVLA</sequence>
<evidence type="ECO:0000256" key="2">
    <source>
        <dbReference type="ARBA" id="ARBA00022771"/>
    </source>
</evidence>
<evidence type="ECO:0000256" key="4">
    <source>
        <dbReference type="PROSITE-ProRule" id="PRU00146"/>
    </source>
</evidence>
<evidence type="ECO:0000313" key="10">
    <source>
        <dbReference type="Proteomes" id="UP001233271"/>
    </source>
</evidence>
<dbReference type="PROSITE" id="PS01359">
    <property type="entry name" value="ZF_PHD_1"/>
    <property type="match status" value="1"/>
</dbReference>
<dbReference type="InterPro" id="IPR029617">
    <property type="entry name" value="Snt2"/>
</dbReference>
<dbReference type="RefSeq" id="XP_060460269.1">
    <property type="nucleotide sequence ID" value="XM_060604035.1"/>
</dbReference>
<dbReference type="PANTHER" id="PTHR47672:SF1">
    <property type="entry name" value="E3 UBIQUITIN-PROTEIN LIGASE SNT2"/>
    <property type="match status" value="1"/>
</dbReference>
<dbReference type="GeneID" id="85498874"/>
<keyword evidence="2 4" id="KW-0863">Zinc-finger</keyword>
<dbReference type="InterPro" id="IPR019787">
    <property type="entry name" value="Znf_PHD-finger"/>
</dbReference>
<dbReference type="Pfam" id="PF01426">
    <property type="entry name" value="BAH"/>
    <property type="match status" value="1"/>
</dbReference>
<feature type="region of interest" description="Disordered" evidence="5">
    <location>
        <begin position="584"/>
        <end position="613"/>
    </location>
</feature>
<dbReference type="InterPro" id="IPR011011">
    <property type="entry name" value="Znf_FYVE_PHD"/>
</dbReference>
<evidence type="ECO:0000259" key="6">
    <source>
        <dbReference type="PROSITE" id="PS50016"/>
    </source>
</evidence>
<dbReference type="PANTHER" id="PTHR47672">
    <property type="entry name" value="E3 UBIQUITIN-PROTEIN LIGASE SNT2"/>
    <property type="match status" value="1"/>
</dbReference>
<dbReference type="InterPro" id="IPR013083">
    <property type="entry name" value="Znf_RING/FYVE/PHD"/>
</dbReference>
<dbReference type="InterPro" id="IPR034732">
    <property type="entry name" value="EPHD"/>
</dbReference>
<dbReference type="GO" id="GO:0004842">
    <property type="term" value="F:ubiquitin-protein transferase activity"/>
    <property type="evidence" value="ECO:0007669"/>
    <property type="project" value="TreeGrafter"/>
</dbReference>
<dbReference type="PROSITE" id="PS51805">
    <property type="entry name" value="EPHD"/>
    <property type="match status" value="1"/>
</dbReference>
<keyword evidence="1" id="KW-0479">Metal-binding</keyword>
<evidence type="ECO:0000256" key="5">
    <source>
        <dbReference type="SAM" id="MobiDB-lite"/>
    </source>
</evidence>
<dbReference type="InterPro" id="IPR043151">
    <property type="entry name" value="BAH_sf"/>
</dbReference>
<feature type="domain" description="PHD-type" evidence="6">
    <location>
        <begin position="192"/>
        <end position="244"/>
    </location>
</feature>
<accession>A0AA48LAN2</accession>
<dbReference type="SMART" id="SM00249">
    <property type="entry name" value="PHD"/>
    <property type="match status" value="3"/>
</dbReference>
<dbReference type="PROSITE" id="PS51038">
    <property type="entry name" value="BAH"/>
    <property type="match status" value="1"/>
</dbReference>
<dbReference type="EMBL" id="AP028219">
    <property type="protein sequence ID" value="BEI95004.1"/>
    <property type="molecule type" value="Genomic_DNA"/>
</dbReference>
<dbReference type="GO" id="GO:0048189">
    <property type="term" value="C:Lid2 complex"/>
    <property type="evidence" value="ECO:0007669"/>
    <property type="project" value="TreeGrafter"/>
</dbReference>
<gene>
    <name evidence="9" type="primary">SNT2</name>
    <name evidence="9" type="ORF">CcaverHIS019_0705850</name>
</gene>
<dbReference type="KEGG" id="ccac:CcaHIS019_0705850"/>
<dbReference type="CDD" id="cd15571">
    <property type="entry name" value="ePHD"/>
    <property type="match status" value="1"/>
</dbReference>
<evidence type="ECO:0000259" key="8">
    <source>
        <dbReference type="PROSITE" id="PS51805"/>
    </source>
</evidence>
<feature type="domain" description="BAH" evidence="7">
    <location>
        <begin position="24"/>
        <end position="155"/>
    </location>
</feature>
<evidence type="ECO:0000256" key="1">
    <source>
        <dbReference type="ARBA" id="ARBA00022723"/>
    </source>
</evidence>
<dbReference type="Pfam" id="PF13832">
    <property type="entry name" value="zf-HC5HC2H_2"/>
    <property type="match status" value="1"/>
</dbReference>
<organism evidence="9 10">
    <name type="scientific">Cutaneotrichosporon cavernicola</name>
    <dbReference type="NCBI Taxonomy" id="279322"/>
    <lineage>
        <taxon>Eukaryota</taxon>
        <taxon>Fungi</taxon>
        <taxon>Dikarya</taxon>
        <taxon>Basidiomycota</taxon>
        <taxon>Agaricomycotina</taxon>
        <taxon>Tremellomycetes</taxon>
        <taxon>Trichosporonales</taxon>
        <taxon>Trichosporonaceae</taxon>
        <taxon>Cutaneotrichosporon</taxon>
    </lineage>
</organism>
<dbReference type="InterPro" id="IPR001965">
    <property type="entry name" value="Znf_PHD"/>
</dbReference>
<keyword evidence="10" id="KW-1185">Reference proteome</keyword>
<dbReference type="PROSITE" id="PS50016">
    <property type="entry name" value="ZF_PHD_2"/>
    <property type="match status" value="1"/>
</dbReference>
<evidence type="ECO:0000259" key="7">
    <source>
        <dbReference type="PROSITE" id="PS51038"/>
    </source>
</evidence>
<dbReference type="AlphaFoldDB" id="A0AA48LAN2"/>
<dbReference type="GO" id="GO:0003682">
    <property type="term" value="F:chromatin binding"/>
    <property type="evidence" value="ECO:0007669"/>
    <property type="project" value="InterPro"/>
</dbReference>
<dbReference type="GO" id="GO:0008270">
    <property type="term" value="F:zinc ion binding"/>
    <property type="evidence" value="ECO:0007669"/>
    <property type="project" value="UniProtKB-KW"/>
</dbReference>
<feature type="domain" description="PHD-type" evidence="8">
    <location>
        <begin position="668"/>
        <end position="812"/>
    </location>
</feature>
<evidence type="ECO:0000313" key="9">
    <source>
        <dbReference type="EMBL" id="BEI95004.1"/>
    </source>
</evidence>
<protein>
    <submittedName>
        <fullName evidence="9">Uncharacterized protein</fullName>
    </submittedName>
</protein>
<dbReference type="Pfam" id="PF00628">
    <property type="entry name" value="PHD"/>
    <property type="match status" value="1"/>
</dbReference>
<dbReference type="GO" id="GO:0036205">
    <property type="term" value="P:histone catabolic process"/>
    <property type="evidence" value="ECO:0007669"/>
    <property type="project" value="TreeGrafter"/>
</dbReference>
<dbReference type="Gene3D" id="2.30.30.490">
    <property type="match status" value="1"/>
</dbReference>
<dbReference type="InterPro" id="IPR001025">
    <property type="entry name" value="BAH_dom"/>
</dbReference>
<dbReference type="Proteomes" id="UP001233271">
    <property type="component" value="Chromosome 7b"/>
</dbReference>
<dbReference type="SUPFAM" id="SSF57903">
    <property type="entry name" value="FYVE/PHD zinc finger"/>
    <property type="match status" value="2"/>
</dbReference>
<dbReference type="SMART" id="SM00439">
    <property type="entry name" value="BAH"/>
    <property type="match status" value="1"/>
</dbReference>
<name>A0AA48LAN2_9TREE</name>
<dbReference type="Gene3D" id="3.30.40.10">
    <property type="entry name" value="Zinc/RING finger domain, C3HC4 (zinc finger)"/>
    <property type="match status" value="2"/>
</dbReference>
<keyword evidence="3" id="KW-0862">Zinc</keyword>
<reference evidence="9" key="1">
    <citation type="journal article" date="2023" name="BMC Genomics">
        <title>Chromosome-level genome assemblies of Cutaneotrichosporon spp. (Trichosporonales, Basidiomycota) reveal imbalanced evolution between nucleotide sequences and chromosome synteny.</title>
        <authorList>
            <person name="Kobayashi Y."/>
            <person name="Kayamori A."/>
            <person name="Aoki K."/>
            <person name="Shiwa Y."/>
            <person name="Matsutani M."/>
            <person name="Fujita N."/>
            <person name="Sugita T."/>
            <person name="Iwasaki W."/>
            <person name="Tanaka N."/>
            <person name="Takashima M."/>
        </authorList>
    </citation>
    <scope>NUCLEOTIDE SEQUENCE</scope>
    <source>
        <strain evidence="9">HIS019</strain>
    </source>
</reference>
<evidence type="ECO:0000256" key="3">
    <source>
        <dbReference type="ARBA" id="ARBA00022833"/>
    </source>
</evidence>